<dbReference type="AlphaFoldDB" id="A0A2P4QGC0"/>
<evidence type="ECO:0000313" key="4">
    <source>
        <dbReference type="Proteomes" id="UP000018888"/>
    </source>
</evidence>
<gene>
    <name evidence="3" type="ORF">GLOIN_2v1768826</name>
</gene>
<dbReference type="EMBL" id="AUPC02000048">
    <property type="protein sequence ID" value="POG76684.1"/>
    <property type="molecule type" value="Genomic_DNA"/>
</dbReference>
<dbReference type="Proteomes" id="UP000018888">
    <property type="component" value="Unassembled WGS sequence"/>
</dbReference>
<feature type="coiled-coil region" evidence="1">
    <location>
        <begin position="4"/>
        <end position="59"/>
    </location>
</feature>
<reference evidence="3 4" key="2">
    <citation type="journal article" date="2018" name="New Phytol.">
        <title>High intraspecific genome diversity in the model arbuscular mycorrhizal symbiont Rhizophagus irregularis.</title>
        <authorList>
            <person name="Chen E.C.H."/>
            <person name="Morin E."/>
            <person name="Beaudet D."/>
            <person name="Noel J."/>
            <person name="Yildirir G."/>
            <person name="Ndikumana S."/>
            <person name="Charron P."/>
            <person name="St-Onge C."/>
            <person name="Giorgi J."/>
            <person name="Kruger M."/>
            <person name="Marton T."/>
            <person name="Ropars J."/>
            <person name="Grigoriev I.V."/>
            <person name="Hainaut M."/>
            <person name="Henrissat B."/>
            <person name="Roux C."/>
            <person name="Martin F."/>
            <person name="Corradi N."/>
        </authorList>
    </citation>
    <scope>NUCLEOTIDE SEQUENCE [LARGE SCALE GENOMIC DNA]</scope>
    <source>
        <strain evidence="3 4">DAOM 197198</strain>
    </source>
</reference>
<protein>
    <submittedName>
        <fullName evidence="3">Uncharacterized protein</fullName>
    </submittedName>
</protein>
<sequence>MQSIDSLRELNAKLLAEIAELRKENAEILRKNARRNAENAELKSRVRELEARLALLEQHQLNNEASDLDGNEEMVNFLDDVYKKSISNKEAGKETERSKGAFNASKLTCNLETREDSSRLESCDMEELKSDQHDEDPSSDTAQNIVCMFKKAKKLGQEAILYWYYFIEKYDKRIDNLIAGGVKKKTATSMVYQEIKQLLLEITDVNLHQKNS</sequence>
<evidence type="ECO:0000256" key="2">
    <source>
        <dbReference type="SAM" id="MobiDB-lite"/>
    </source>
</evidence>
<comment type="caution">
    <text evidence="3">The sequence shown here is derived from an EMBL/GenBank/DDBJ whole genome shotgun (WGS) entry which is preliminary data.</text>
</comment>
<dbReference type="VEuPathDB" id="FungiDB:RhiirFUN_013483"/>
<organism evidence="3 4">
    <name type="scientific">Rhizophagus irregularis (strain DAOM 181602 / DAOM 197198 / MUCL 43194)</name>
    <name type="common">Arbuscular mycorrhizal fungus</name>
    <name type="synonym">Glomus intraradices</name>
    <dbReference type="NCBI Taxonomy" id="747089"/>
    <lineage>
        <taxon>Eukaryota</taxon>
        <taxon>Fungi</taxon>
        <taxon>Fungi incertae sedis</taxon>
        <taxon>Mucoromycota</taxon>
        <taxon>Glomeromycotina</taxon>
        <taxon>Glomeromycetes</taxon>
        <taxon>Glomerales</taxon>
        <taxon>Glomeraceae</taxon>
        <taxon>Rhizophagus</taxon>
    </lineage>
</organism>
<keyword evidence="4" id="KW-1185">Reference proteome</keyword>
<proteinExistence type="predicted"/>
<evidence type="ECO:0000313" key="3">
    <source>
        <dbReference type="EMBL" id="POG76684.1"/>
    </source>
</evidence>
<feature type="region of interest" description="Disordered" evidence="2">
    <location>
        <begin position="120"/>
        <end position="140"/>
    </location>
</feature>
<feature type="compositionally biased region" description="Basic and acidic residues" evidence="2">
    <location>
        <begin position="120"/>
        <end position="136"/>
    </location>
</feature>
<reference evidence="3 4" key="1">
    <citation type="journal article" date="2013" name="Proc. Natl. Acad. Sci. U.S.A.">
        <title>Genome of an arbuscular mycorrhizal fungus provides insight into the oldest plant symbiosis.</title>
        <authorList>
            <person name="Tisserant E."/>
            <person name="Malbreil M."/>
            <person name="Kuo A."/>
            <person name="Kohler A."/>
            <person name="Symeonidi A."/>
            <person name="Balestrini R."/>
            <person name="Charron P."/>
            <person name="Duensing N."/>
            <person name="Frei Dit Frey N."/>
            <person name="Gianinazzi-Pearson V."/>
            <person name="Gilbert L.B."/>
            <person name="Handa Y."/>
            <person name="Herr J.R."/>
            <person name="Hijri M."/>
            <person name="Koul R."/>
            <person name="Kawaguchi M."/>
            <person name="Krajinski F."/>
            <person name="Lammers P.J."/>
            <person name="Masclaux F.G."/>
            <person name="Murat C."/>
            <person name="Morin E."/>
            <person name="Ndikumana S."/>
            <person name="Pagni M."/>
            <person name="Petitpierre D."/>
            <person name="Requena N."/>
            <person name="Rosikiewicz P."/>
            <person name="Riley R."/>
            <person name="Saito K."/>
            <person name="San Clemente H."/>
            <person name="Shapiro H."/>
            <person name="van Tuinen D."/>
            <person name="Becard G."/>
            <person name="Bonfante P."/>
            <person name="Paszkowski U."/>
            <person name="Shachar-Hill Y.Y."/>
            <person name="Tuskan G.A."/>
            <person name="Young P.W."/>
            <person name="Sanders I.R."/>
            <person name="Henrissat B."/>
            <person name="Rensing S.A."/>
            <person name="Grigoriev I.V."/>
            <person name="Corradi N."/>
            <person name="Roux C."/>
            <person name="Martin F."/>
        </authorList>
    </citation>
    <scope>NUCLEOTIDE SEQUENCE [LARGE SCALE GENOMIC DNA]</scope>
    <source>
        <strain evidence="3 4">DAOM 197198</strain>
    </source>
</reference>
<accession>A0A2P4QGC0</accession>
<keyword evidence="1" id="KW-0175">Coiled coil</keyword>
<name>A0A2P4QGC0_RHIID</name>
<evidence type="ECO:0000256" key="1">
    <source>
        <dbReference type="SAM" id="Coils"/>
    </source>
</evidence>